<keyword evidence="5" id="KW-0677">Repeat</keyword>
<comment type="similarity">
    <text evidence="3">Belongs to the BLM10 family.</text>
</comment>
<evidence type="ECO:0000256" key="3">
    <source>
        <dbReference type="ARBA" id="ARBA00005739"/>
    </source>
</evidence>
<dbReference type="EMBL" id="BTSX01000001">
    <property type="protein sequence ID" value="GMS78283.1"/>
    <property type="molecule type" value="Genomic_DNA"/>
</dbReference>
<evidence type="ECO:0000256" key="4">
    <source>
        <dbReference type="ARBA" id="ARBA00022490"/>
    </source>
</evidence>
<dbReference type="Gene3D" id="1.25.10.10">
    <property type="entry name" value="Leucine-rich Repeat Variant"/>
    <property type="match status" value="1"/>
</dbReference>
<dbReference type="GO" id="GO:0006281">
    <property type="term" value="P:DNA repair"/>
    <property type="evidence" value="ECO:0007669"/>
    <property type="project" value="UniProtKB-KW"/>
</dbReference>
<evidence type="ECO:0000256" key="2">
    <source>
        <dbReference type="ARBA" id="ARBA00004496"/>
    </source>
</evidence>
<dbReference type="Pfam" id="PF16507">
    <property type="entry name" value="HEAT_PSME4_mid"/>
    <property type="match status" value="1"/>
</dbReference>
<keyword evidence="8" id="KW-0539">Nucleus</keyword>
<dbReference type="GO" id="GO:0016504">
    <property type="term" value="F:peptidase activator activity"/>
    <property type="evidence" value="ECO:0007669"/>
    <property type="project" value="InterPro"/>
</dbReference>
<evidence type="ECO:0000256" key="6">
    <source>
        <dbReference type="ARBA" id="ARBA00022763"/>
    </source>
</evidence>
<keyword evidence="4" id="KW-0963">Cytoplasm</keyword>
<dbReference type="GO" id="GO:0016607">
    <property type="term" value="C:nuclear speck"/>
    <property type="evidence" value="ECO:0007669"/>
    <property type="project" value="UniProtKB-SubCell"/>
</dbReference>
<dbReference type="InterPro" id="IPR016024">
    <property type="entry name" value="ARM-type_fold"/>
</dbReference>
<dbReference type="Pfam" id="PF23096">
    <property type="entry name" value="HEAT_PSME4"/>
    <property type="match status" value="1"/>
</dbReference>
<keyword evidence="6" id="KW-0227">DNA damage</keyword>
<keyword evidence="14" id="KW-1185">Reference proteome</keyword>
<evidence type="ECO:0000259" key="12">
    <source>
        <dbReference type="Pfam" id="PF23096"/>
    </source>
</evidence>
<feature type="domain" description="Proteasome activator Blm10 middle HEAT repeats region" evidence="11">
    <location>
        <begin position="397"/>
        <end position="870"/>
    </location>
</feature>
<dbReference type="SUPFAM" id="SSF48371">
    <property type="entry name" value="ARM repeat"/>
    <property type="match status" value="2"/>
</dbReference>
<evidence type="ECO:0000313" key="14">
    <source>
        <dbReference type="Proteomes" id="UP001432027"/>
    </source>
</evidence>
<dbReference type="GO" id="GO:0005829">
    <property type="term" value="C:cytosol"/>
    <property type="evidence" value="ECO:0007669"/>
    <property type="project" value="TreeGrafter"/>
</dbReference>
<evidence type="ECO:0000256" key="5">
    <source>
        <dbReference type="ARBA" id="ARBA00022737"/>
    </source>
</evidence>
<dbReference type="InterPro" id="IPR035309">
    <property type="entry name" value="PSME4"/>
</dbReference>
<organism evidence="13 14">
    <name type="scientific">Pristionchus entomophagus</name>
    <dbReference type="NCBI Taxonomy" id="358040"/>
    <lineage>
        <taxon>Eukaryota</taxon>
        <taxon>Metazoa</taxon>
        <taxon>Ecdysozoa</taxon>
        <taxon>Nematoda</taxon>
        <taxon>Chromadorea</taxon>
        <taxon>Rhabditida</taxon>
        <taxon>Rhabditina</taxon>
        <taxon>Diplogasteromorpha</taxon>
        <taxon>Diplogasteroidea</taxon>
        <taxon>Neodiplogasteridae</taxon>
        <taxon>Pristionchus</taxon>
    </lineage>
</organism>
<evidence type="ECO:0000256" key="1">
    <source>
        <dbReference type="ARBA" id="ARBA00004324"/>
    </source>
</evidence>
<feature type="compositionally biased region" description="Acidic residues" evidence="9">
    <location>
        <begin position="48"/>
        <end position="74"/>
    </location>
</feature>
<dbReference type="PANTHER" id="PTHR32170">
    <property type="entry name" value="PROTEASOME ACTIVATOR COMPLEX SUBUNIT 4"/>
    <property type="match status" value="1"/>
</dbReference>
<dbReference type="Pfam" id="PF11919">
    <property type="entry name" value="PSME4_C"/>
    <property type="match status" value="1"/>
</dbReference>
<feature type="region of interest" description="Disordered" evidence="9">
    <location>
        <begin position="1"/>
        <end position="24"/>
    </location>
</feature>
<dbReference type="InterPro" id="IPR055455">
    <property type="entry name" value="HEAT_PSME4"/>
</dbReference>
<dbReference type="GO" id="GO:0010499">
    <property type="term" value="P:proteasomal ubiquitin-independent protein catabolic process"/>
    <property type="evidence" value="ECO:0007669"/>
    <property type="project" value="TreeGrafter"/>
</dbReference>
<comment type="caution">
    <text evidence="13">The sequence shown here is derived from an EMBL/GenBank/DDBJ whole genome shotgun (WGS) entry which is preliminary data.</text>
</comment>
<comment type="subcellular location">
    <subcellularLocation>
        <location evidence="2">Cytoplasm</location>
    </subcellularLocation>
    <subcellularLocation>
        <location evidence="1">Nucleus speckle</location>
    </subcellularLocation>
</comment>
<reference evidence="13" key="1">
    <citation type="submission" date="2023-10" db="EMBL/GenBank/DDBJ databases">
        <title>Genome assembly of Pristionchus species.</title>
        <authorList>
            <person name="Yoshida K."/>
            <person name="Sommer R.J."/>
        </authorList>
    </citation>
    <scope>NUCLEOTIDE SEQUENCE</scope>
    <source>
        <strain evidence="13">RS0144</strain>
    </source>
</reference>
<dbReference type="InterPro" id="IPR021843">
    <property type="entry name" value="PSME4_C"/>
</dbReference>
<evidence type="ECO:0000259" key="11">
    <source>
        <dbReference type="Pfam" id="PF16507"/>
    </source>
</evidence>
<dbReference type="Proteomes" id="UP001432027">
    <property type="component" value="Unassembled WGS sequence"/>
</dbReference>
<evidence type="ECO:0000313" key="13">
    <source>
        <dbReference type="EMBL" id="GMS78283.1"/>
    </source>
</evidence>
<proteinExistence type="inferred from homology"/>
<feature type="region of interest" description="Disordered" evidence="9">
    <location>
        <begin position="41"/>
        <end position="91"/>
    </location>
</feature>
<evidence type="ECO:0000256" key="9">
    <source>
        <dbReference type="SAM" id="MobiDB-lite"/>
    </source>
</evidence>
<keyword evidence="7" id="KW-0234">DNA repair</keyword>
<dbReference type="InterPro" id="IPR032430">
    <property type="entry name" value="Blm10_mid"/>
</dbReference>
<sequence length="1911" mass="216858">SASAPSETDSDYPPLVSPLRFSQQPRPSLLAHLCSTATAGHEATVATNEDDLSTEEELFSSDDESEASEEESGDEAMGSDADDLNGSDVENDDEMMEEGDLVFQKTIWTLQKLPYAAEIETQADEHFRVIKAGFAHSVLLKDIRRGMLHYCTELEKYISLHSYRFTKEDHIALLRLLTPFVKKGEIYRDVRVILRTMTTLLKKKDCLTRNDITFIWRPVYELYEEVAYGNLEEDGVFLMPEGFKDDITKFIRVAREFWPLEATQEILDEFRPLLCPWDEAMLKGMKMLQMFLPTVMSREEHAEFGAGLWFEEVWHHFLSIQSNSLVEPFQVHLFTRVSRDCPGLIDWSDKLNLMFSKLMRSLRLGRGLGFNQAFPVQNATVWLVYMIGVEKEAQSYLTRLMTLIESFLHPSNYGGHSSHLLNLLYRLVNEMVSRIKRERSGKPQPAIPDHLKLSDETINEFVTSLIPCVKLAIFTKVKQEYISYIIKNLALLAPKIVLPAILEIVYPALETVTEPHRLTQSLSCLFVALIPMLREEAAPGERTRKAEMVVLLEALLPAIDPNDIKKTLLCFQVFGIMVNTVPLVDCSEAVHLRDDLTEDEKEICSATANFEGLVLGIMDKIMGLLEWGANGAASCGHGSLAKNSHKFNIEEHVLHDGVRMVYKGIVMNSSREIYELASNRLYQFVAESLYDSHVVASTVSEMISLTVRARPELSFHRFLTLIKKKLEDAITPESYEEEKVNFTITYWLSLASGLFRVQAPFILKHAEEVKAIIRLILPIKCSIGINFACKTLQRVLRSVTLCYQDADRAALATYDLPLDQNLPIRSWAARLDRKAYDTGARWFVPTKESIGFAREILDEHLSKCLEKIANPSALSKQSLFHEMLVILSSVQGASFSLPAFDTPIVRVNNMPTFIDVHPVVTRPAGTPELTAPTGTVRGMVLAAMESLLPFILKERESEVKTVSAFVSILSTLVFSRGSDKTKLQQIISTHRIARLMMGDRLYGTQGYIKALAEESINVAHQNRVQLVSTYHLTEEHKRIIDILAKLSISSYAENRRPAQSVLSRVLREFPYSFTLVMDDILRLLAHDAQTPHAQLKGALYMLIDGKRLALVLRQNWEIAAKVWPTLVRMKHSERPSIIRLLEIAQNTIVDSFESYRIQELVPDPSVDALAMALLETGKDGKHAAKYGLPDDDMRKKAAEYVKEQNDINQRSYDSLVKELLISAVDSSLHWRHTDLAQVFLSILIRRDADVNPDCVRLFLRLCLHDSLKTRKMSIAYIGAWLRINKPAAVKKPYQPEMMEDNRGPGARWPIKYGIRKDNLCMQYDASRLPSNSSEWEAFPFVGKMHWAFYCWPKELKTYAHVSEQAAINRPYEELSEIEKFVVDTLKDPSFAARFRELYSIEEKKGEDKFNVVTFSFFLGVFRSYNDLLLPTFIEHLEALVAKDEAGATKLATEMLAGIVNGSKMWKFEKVEGMWRWLSPFLTRVLSNLKDNAQRNWGTAIAAICGSSESRMLQPLIDLLFELTLRPSENCFMTAARLFLLQSALCQFEWRCLQLWNRLAPYLIAQLAQPYTNIRDRVASSLVTLTWFDLPSMQNEEGIPAEFRPYTTDDVLDAFDGLLTDVWEEARRGESSEGSAAPSASASSVSLCSMAGNGESEGKKAGRLALKSLTQFIYTYGAQTLGETSLRILNYMPLLAHFSFDQGDDELRNGCASTLRDFLSSIFVVRESAEKTVELFERFLSTGYSWKVRMVLINEISTLVFSNSYAFDDHRERVGRLIASQMAHERLEVRESAAVAVSLFIHSGYLPVTEAFIKEFITAVASDSLTLRHSGVLGLCSIVQAFPYSVPPFLPEILAFLCRNGREKEPIKETIKKALAEFKRTHQDSWHEHKMAFTEDQLVLLMDFLVSPNYYV</sequence>
<gene>
    <name evidence="13" type="ORF">PENTCL1PPCAC_458</name>
</gene>
<feature type="non-terminal residue" evidence="13">
    <location>
        <position position="1"/>
    </location>
</feature>
<evidence type="ECO:0008006" key="15">
    <source>
        <dbReference type="Google" id="ProtNLM"/>
    </source>
</evidence>
<name>A0AAV5SCA0_9BILA</name>
<feature type="compositionally biased region" description="Acidic residues" evidence="9">
    <location>
        <begin position="80"/>
        <end position="91"/>
    </location>
</feature>
<feature type="domain" description="Proteasome activator complex subunit 4-like HEAT repeat-like" evidence="12">
    <location>
        <begin position="1253"/>
        <end position="1542"/>
    </location>
</feature>
<dbReference type="InterPro" id="IPR011989">
    <property type="entry name" value="ARM-like"/>
</dbReference>
<evidence type="ECO:0000256" key="7">
    <source>
        <dbReference type="ARBA" id="ARBA00023204"/>
    </source>
</evidence>
<dbReference type="GO" id="GO:0070628">
    <property type="term" value="F:proteasome binding"/>
    <property type="evidence" value="ECO:0007669"/>
    <property type="project" value="InterPro"/>
</dbReference>
<accession>A0AAV5SCA0</accession>
<evidence type="ECO:0000259" key="10">
    <source>
        <dbReference type="Pfam" id="PF11919"/>
    </source>
</evidence>
<evidence type="ECO:0000256" key="8">
    <source>
        <dbReference type="ARBA" id="ARBA00023242"/>
    </source>
</evidence>
<protein>
    <recommendedName>
        <fullName evidence="15">Proteasome activator complex subunit 4</fullName>
    </recommendedName>
</protein>
<dbReference type="PANTHER" id="PTHR32170:SF3">
    <property type="entry name" value="PROTEASOME ACTIVATOR COMPLEX SUBUNIT 4"/>
    <property type="match status" value="1"/>
</dbReference>
<feature type="domain" description="Proteasome activator complex subunit 4 C-terminal" evidence="10">
    <location>
        <begin position="1827"/>
        <end position="1911"/>
    </location>
</feature>